<dbReference type="InterPro" id="IPR045760">
    <property type="entry name" value="DAP_DH_C"/>
</dbReference>
<feature type="domain" description="2,4-diaminopentanoate dehydrogenase C-terminal" evidence="1">
    <location>
        <begin position="12"/>
        <end position="116"/>
    </location>
</feature>
<evidence type="ECO:0000259" key="1">
    <source>
        <dbReference type="Pfam" id="PF19328"/>
    </source>
</evidence>
<feature type="non-terminal residue" evidence="2">
    <location>
        <position position="1"/>
    </location>
</feature>
<sequence length="134" mass="14643">VASRDVTIAAGTLKEGTVAAQRMVVTGRRDGRPLLRFRSNWYCTTDLDPAWDLRDTGWRLQVDGDAPLDIEMRFPVPLESLGQVTPGYTANRAVNAVAAVCEAAPGIRTTADLPQFLPVLESKDDPSSDHDQLH</sequence>
<name>A0ABW3CC18_9ACTN</name>
<proteinExistence type="predicted"/>
<evidence type="ECO:0000313" key="2">
    <source>
        <dbReference type="EMBL" id="MFD0852013.1"/>
    </source>
</evidence>
<dbReference type="Proteomes" id="UP001597083">
    <property type="component" value="Unassembled WGS sequence"/>
</dbReference>
<accession>A0ABW3CC18</accession>
<protein>
    <recommendedName>
        <fullName evidence="1">2,4-diaminopentanoate dehydrogenase C-terminal domain-containing protein</fullName>
    </recommendedName>
</protein>
<dbReference type="EMBL" id="JBHTIR010000982">
    <property type="protein sequence ID" value="MFD0852013.1"/>
    <property type="molecule type" value="Genomic_DNA"/>
</dbReference>
<reference evidence="3" key="1">
    <citation type="journal article" date="2019" name="Int. J. Syst. Evol. Microbiol.">
        <title>The Global Catalogue of Microorganisms (GCM) 10K type strain sequencing project: providing services to taxonomists for standard genome sequencing and annotation.</title>
        <authorList>
            <consortium name="The Broad Institute Genomics Platform"/>
            <consortium name="The Broad Institute Genome Sequencing Center for Infectious Disease"/>
            <person name="Wu L."/>
            <person name="Ma J."/>
        </authorList>
    </citation>
    <scope>NUCLEOTIDE SEQUENCE [LARGE SCALE GENOMIC DNA]</scope>
    <source>
        <strain evidence="3">JCM 31696</strain>
    </source>
</reference>
<evidence type="ECO:0000313" key="3">
    <source>
        <dbReference type="Proteomes" id="UP001597083"/>
    </source>
</evidence>
<dbReference type="Pfam" id="PF19328">
    <property type="entry name" value="DAP_DH_C"/>
    <property type="match status" value="1"/>
</dbReference>
<gene>
    <name evidence="2" type="ORF">ACFQ07_07260</name>
</gene>
<organism evidence="2 3">
    <name type="scientific">Actinomadura adrarensis</name>
    <dbReference type="NCBI Taxonomy" id="1819600"/>
    <lineage>
        <taxon>Bacteria</taxon>
        <taxon>Bacillati</taxon>
        <taxon>Actinomycetota</taxon>
        <taxon>Actinomycetes</taxon>
        <taxon>Streptosporangiales</taxon>
        <taxon>Thermomonosporaceae</taxon>
        <taxon>Actinomadura</taxon>
    </lineage>
</organism>
<keyword evidence="3" id="KW-1185">Reference proteome</keyword>
<comment type="caution">
    <text evidence="2">The sequence shown here is derived from an EMBL/GenBank/DDBJ whole genome shotgun (WGS) entry which is preliminary data.</text>
</comment>